<accession>A0A3L8D7M3</accession>
<proteinExistence type="predicted"/>
<dbReference type="GO" id="GO:0008083">
    <property type="term" value="F:growth factor activity"/>
    <property type="evidence" value="ECO:0007669"/>
    <property type="project" value="InterPro"/>
</dbReference>
<evidence type="ECO:0000256" key="2">
    <source>
        <dbReference type="ARBA" id="ARBA00022525"/>
    </source>
</evidence>
<evidence type="ECO:0000259" key="4">
    <source>
        <dbReference type="PROSITE" id="PS50278"/>
    </source>
</evidence>
<comment type="subcellular location">
    <subcellularLocation>
        <location evidence="1">Secreted</location>
    </subcellularLocation>
</comment>
<evidence type="ECO:0000313" key="5">
    <source>
        <dbReference type="EMBL" id="RLU16299.1"/>
    </source>
</evidence>
<feature type="domain" description="Platelet-derived growth factor (PDGF) family profile" evidence="4">
    <location>
        <begin position="29"/>
        <end position="84"/>
    </location>
</feature>
<organism evidence="5 6">
    <name type="scientific">Ooceraea biroi</name>
    <name type="common">Clonal raider ant</name>
    <name type="synonym">Cerapachys biroi</name>
    <dbReference type="NCBI Taxonomy" id="2015173"/>
    <lineage>
        <taxon>Eukaryota</taxon>
        <taxon>Metazoa</taxon>
        <taxon>Ecdysozoa</taxon>
        <taxon>Arthropoda</taxon>
        <taxon>Hexapoda</taxon>
        <taxon>Insecta</taxon>
        <taxon>Pterygota</taxon>
        <taxon>Neoptera</taxon>
        <taxon>Endopterygota</taxon>
        <taxon>Hymenoptera</taxon>
        <taxon>Apocrita</taxon>
        <taxon>Aculeata</taxon>
        <taxon>Formicoidea</taxon>
        <taxon>Formicidae</taxon>
        <taxon>Dorylinae</taxon>
        <taxon>Ooceraea</taxon>
    </lineage>
</organism>
<dbReference type="GO" id="GO:0005576">
    <property type="term" value="C:extracellular region"/>
    <property type="evidence" value="ECO:0007669"/>
    <property type="project" value="UniProtKB-SubCell"/>
</dbReference>
<name>A0A3L8D7M3_OOCBI</name>
<dbReference type="SUPFAM" id="SSF57501">
    <property type="entry name" value="Cystine-knot cytokines"/>
    <property type="match status" value="1"/>
</dbReference>
<protein>
    <recommendedName>
        <fullName evidence="4">Platelet-derived growth factor (PDGF) family profile domain-containing protein</fullName>
    </recommendedName>
</protein>
<dbReference type="OrthoDB" id="8878063at2759"/>
<dbReference type="EMBL" id="QOIP01000012">
    <property type="protein sequence ID" value="RLU16299.1"/>
    <property type="molecule type" value="Genomic_DNA"/>
</dbReference>
<gene>
    <name evidence="5" type="ORF">DMN91_012059</name>
</gene>
<dbReference type="GO" id="GO:0016020">
    <property type="term" value="C:membrane"/>
    <property type="evidence" value="ECO:0007669"/>
    <property type="project" value="InterPro"/>
</dbReference>
<evidence type="ECO:0000256" key="3">
    <source>
        <dbReference type="ARBA" id="ARBA00022729"/>
    </source>
</evidence>
<keyword evidence="3" id="KW-0732">Signal</keyword>
<comment type="caution">
    <text evidence="5">The sequence shown here is derived from an EMBL/GenBank/DDBJ whole genome shotgun (WGS) entry which is preliminary data.</text>
</comment>
<sequence>MELNHYMKEVTCVPRLTHVKLVPERGYTFYPNYAMVNRCGGFCPNSKSCLPVKTNLTSIIVRRDSYNSSQCYEVLVEEHMKCKCACSVMAHHCSIHHIYSEDNCACECMNRLECDESRQMVWDEKTCKCVCNKATEICASGLEWVRSRCRCLRVMDMPFVPNENFIIGQNNTL</sequence>
<dbReference type="PROSITE" id="PS50278">
    <property type="entry name" value="PDGF_2"/>
    <property type="match status" value="1"/>
</dbReference>
<dbReference type="Proteomes" id="UP000279307">
    <property type="component" value="Chromosome 12"/>
</dbReference>
<dbReference type="InterPro" id="IPR029034">
    <property type="entry name" value="Cystine-knot_cytokine"/>
</dbReference>
<dbReference type="InterPro" id="IPR000072">
    <property type="entry name" value="PDGF/VEGF_dom"/>
</dbReference>
<reference evidence="5 6" key="1">
    <citation type="journal article" date="2018" name="Genome Res.">
        <title>The genomic architecture and molecular evolution of ant odorant receptors.</title>
        <authorList>
            <person name="McKenzie S.K."/>
            <person name="Kronauer D.J.C."/>
        </authorList>
    </citation>
    <scope>NUCLEOTIDE SEQUENCE [LARGE SCALE GENOMIC DNA]</scope>
    <source>
        <strain evidence="5">Clonal line C1</strain>
    </source>
</reference>
<evidence type="ECO:0000256" key="1">
    <source>
        <dbReference type="ARBA" id="ARBA00004613"/>
    </source>
</evidence>
<dbReference type="Pfam" id="PF00341">
    <property type="entry name" value="PDGF"/>
    <property type="match status" value="1"/>
</dbReference>
<dbReference type="Pfam" id="PF03128">
    <property type="entry name" value="CXCXC"/>
    <property type="match status" value="2"/>
</dbReference>
<keyword evidence="2" id="KW-0964">Secreted</keyword>
<dbReference type="AlphaFoldDB" id="A0A3L8D7M3"/>
<dbReference type="InterPro" id="IPR004153">
    <property type="entry name" value="CXCXC_repeat"/>
</dbReference>
<dbReference type="Gene3D" id="2.10.90.10">
    <property type="entry name" value="Cystine-knot cytokines"/>
    <property type="match status" value="1"/>
</dbReference>
<evidence type="ECO:0000313" key="6">
    <source>
        <dbReference type="Proteomes" id="UP000279307"/>
    </source>
</evidence>